<protein>
    <submittedName>
        <fullName evidence="1">Uncharacterized protein</fullName>
    </submittedName>
</protein>
<reference evidence="1" key="1">
    <citation type="journal article" date="2021" name="PeerJ">
        <title>Extensive microbial diversity within the chicken gut microbiome revealed by metagenomics and culture.</title>
        <authorList>
            <person name="Gilroy R."/>
            <person name="Ravi A."/>
            <person name="Getino M."/>
            <person name="Pursley I."/>
            <person name="Horton D.L."/>
            <person name="Alikhan N.F."/>
            <person name="Baker D."/>
            <person name="Gharbi K."/>
            <person name="Hall N."/>
            <person name="Watson M."/>
            <person name="Adriaenssens E.M."/>
            <person name="Foster-Nyarko E."/>
            <person name="Jarju S."/>
            <person name="Secka A."/>
            <person name="Antonio M."/>
            <person name="Oren A."/>
            <person name="Chaudhuri R.R."/>
            <person name="La Ragione R."/>
            <person name="Hildebrand F."/>
            <person name="Pallen M.J."/>
        </authorList>
    </citation>
    <scope>NUCLEOTIDE SEQUENCE</scope>
    <source>
        <strain evidence="1">6019</strain>
    </source>
</reference>
<evidence type="ECO:0000313" key="2">
    <source>
        <dbReference type="Proteomes" id="UP000763505"/>
    </source>
</evidence>
<comment type="caution">
    <text evidence="1">The sequence shown here is derived from an EMBL/GenBank/DDBJ whole genome shotgun (WGS) entry which is preliminary data.</text>
</comment>
<dbReference type="AlphaFoldDB" id="A0A921B568"/>
<name>A0A921B568_9STAP</name>
<dbReference type="Proteomes" id="UP000763505">
    <property type="component" value="Unassembled WGS sequence"/>
</dbReference>
<reference evidence="1" key="2">
    <citation type="submission" date="2021-09" db="EMBL/GenBank/DDBJ databases">
        <authorList>
            <person name="Gilroy R."/>
        </authorList>
    </citation>
    <scope>NUCLEOTIDE SEQUENCE</scope>
    <source>
        <strain evidence="1">6019</strain>
    </source>
</reference>
<organism evidence="1 2">
    <name type="scientific">Aliicoccus persicus</name>
    <dbReference type="NCBI Taxonomy" id="930138"/>
    <lineage>
        <taxon>Bacteria</taxon>
        <taxon>Bacillati</taxon>
        <taxon>Bacillota</taxon>
        <taxon>Bacilli</taxon>
        <taxon>Bacillales</taxon>
        <taxon>Staphylococcaceae</taxon>
        <taxon>Aliicoccus</taxon>
    </lineage>
</organism>
<dbReference type="RefSeq" id="WP_180366200.1">
    <property type="nucleotide sequence ID" value="NZ_FOIT01000002.1"/>
</dbReference>
<proteinExistence type="predicted"/>
<gene>
    <name evidence="1" type="ORF">K8V35_00765</name>
</gene>
<sequence>MRCGTECFIVTIEQDDAHITKELSARSQIDARKIVKKHYGDGVNIKSVRRKQTHG</sequence>
<evidence type="ECO:0000313" key="1">
    <source>
        <dbReference type="EMBL" id="HJE18870.1"/>
    </source>
</evidence>
<dbReference type="EMBL" id="DYYI01000007">
    <property type="protein sequence ID" value="HJE18870.1"/>
    <property type="molecule type" value="Genomic_DNA"/>
</dbReference>
<accession>A0A921B568</accession>